<proteinExistence type="predicted"/>
<dbReference type="InterPro" id="IPR027417">
    <property type="entry name" value="P-loop_NTPase"/>
</dbReference>
<organism evidence="1 2">
    <name type="scientific">Porites evermanni</name>
    <dbReference type="NCBI Taxonomy" id="104178"/>
    <lineage>
        <taxon>Eukaryota</taxon>
        <taxon>Metazoa</taxon>
        <taxon>Cnidaria</taxon>
        <taxon>Anthozoa</taxon>
        <taxon>Hexacorallia</taxon>
        <taxon>Scleractinia</taxon>
        <taxon>Fungiina</taxon>
        <taxon>Poritidae</taxon>
        <taxon>Porites</taxon>
    </lineage>
</organism>
<dbReference type="Gene3D" id="3.40.50.300">
    <property type="entry name" value="P-loop containing nucleotide triphosphate hydrolases"/>
    <property type="match status" value="1"/>
</dbReference>
<name>A0ABN8RSF7_9CNID</name>
<sequence>MSDLEGKTMFIEEYSMVPNKWMTKIYQAFSKYCNTVYLFGDKNQCNPVEGHSQIHYNYFTSKTIMDMCPERVKLEYIEGCSRYDTKTREKLTKFLKTGKIQPEFPAIGKYYKNICYLNKTRRTVTEICCNEFVKNKKDNVVNFKYNGKAEHCKVAVGMSILVTQNLKRECMFNMVEFRIYEIDEHGTSFKVNNVWFEHNDLRQSFIPAFCCAVYKYQDADIKENYNILDVNRMDKKQLYTFLSRTTKFEYTHLNNQKLNRKYVPRLQPKLELMNSHLNSDFLYGKIYEVTFENSDKISVGLTCEKLTQDSNGMLLTKRAKGIKIANIFQR</sequence>
<comment type="caution">
    <text evidence="1">The sequence shown here is derived from an EMBL/GenBank/DDBJ whole genome shotgun (WGS) entry which is preliminary data.</text>
</comment>
<keyword evidence="2" id="KW-1185">Reference proteome</keyword>
<dbReference type="EMBL" id="CALNXI010002054">
    <property type="protein sequence ID" value="CAH3182262.1"/>
    <property type="molecule type" value="Genomic_DNA"/>
</dbReference>
<reference evidence="1 2" key="1">
    <citation type="submission" date="2022-05" db="EMBL/GenBank/DDBJ databases">
        <authorList>
            <consortium name="Genoscope - CEA"/>
            <person name="William W."/>
        </authorList>
    </citation>
    <scope>NUCLEOTIDE SEQUENCE [LARGE SCALE GENOMIC DNA]</scope>
</reference>
<gene>
    <name evidence="1" type="ORF">PEVE_00014099</name>
</gene>
<accession>A0ABN8RSF7</accession>
<dbReference type="Proteomes" id="UP001159427">
    <property type="component" value="Unassembled WGS sequence"/>
</dbReference>
<evidence type="ECO:0000313" key="1">
    <source>
        <dbReference type="EMBL" id="CAH3182262.1"/>
    </source>
</evidence>
<evidence type="ECO:0000313" key="2">
    <source>
        <dbReference type="Proteomes" id="UP001159427"/>
    </source>
</evidence>
<evidence type="ECO:0008006" key="3">
    <source>
        <dbReference type="Google" id="ProtNLM"/>
    </source>
</evidence>
<protein>
    <recommendedName>
        <fullName evidence="3">Helicase</fullName>
    </recommendedName>
</protein>